<dbReference type="GO" id="GO:0003677">
    <property type="term" value="F:DNA binding"/>
    <property type="evidence" value="ECO:0007669"/>
    <property type="project" value="UniProtKB-KW"/>
</dbReference>
<protein>
    <submittedName>
        <fullName evidence="2">DNA-binding transcriptional regulator HexR</fullName>
    </submittedName>
</protein>
<dbReference type="GO" id="GO:0003700">
    <property type="term" value="F:DNA-binding transcription factor activity"/>
    <property type="evidence" value="ECO:0007669"/>
    <property type="project" value="InterPro"/>
</dbReference>
<dbReference type="SUPFAM" id="SSF53697">
    <property type="entry name" value="SIS domain"/>
    <property type="match status" value="1"/>
</dbReference>
<dbReference type="Gene3D" id="3.40.50.10490">
    <property type="entry name" value="Glucose-6-phosphate isomerase like protein, domain 1"/>
    <property type="match status" value="1"/>
</dbReference>
<dbReference type="KEGG" id="hco:LOKO_00019"/>
<keyword evidence="2" id="KW-0238">DNA-binding</keyword>
<dbReference type="InterPro" id="IPR036388">
    <property type="entry name" value="WH-like_DNA-bd_sf"/>
</dbReference>
<evidence type="ECO:0000313" key="2">
    <source>
        <dbReference type="EMBL" id="AMC99123.1"/>
    </source>
</evidence>
<dbReference type="Proteomes" id="UP000063387">
    <property type="component" value="Chromosome"/>
</dbReference>
<dbReference type="PROSITE" id="PS51071">
    <property type="entry name" value="HTH_RPIR"/>
    <property type="match status" value="1"/>
</dbReference>
<dbReference type="InterPro" id="IPR000281">
    <property type="entry name" value="HTH_RpiR"/>
</dbReference>
<evidence type="ECO:0000259" key="1">
    <source>
        <dbReference type="PROSITE" id="PS51071"/>
    </source>
</evidence>
<accession>A0A109UKL3</accession>
<dbReference type="EMBL" id="CP014226">
    <property type="protein sequence ID" value="AMC99123.1"/>
    <property type="molecule type" value="Genomic_DNA"/>
</dbReference>
<name>A0A109UKL3_9GAMM</name>
<dbReference type="OrthoDB" id="3237351at2"/>
<dbReference type="PATRIC" id="fig|507626.3.peg.18"/>
<gene>
    <name evidence="2" type="ORF">LOKO_00019</name>
</gene>
<dbReference type="InterPro" id="IPR009057">
    <property type="entry name" value="Homeodomain-like_sf"/>
</dbReference>
<dbReference type="InterPro" id="IPR047640">
    <property type="entry name" value="RpiR-like"/>
</dbReference>
<dbReference type="GO" id="GO:1901135">
    <property type="term" value="P:carbohydrate derivative metabolic process"/>
    <property type="evidence" value="ECO:0007669"/>
    <property type="project" value="InterPro"/>
</dbReference>
<dbReference type="InterPro" id="IPR046348">
    <property type="entry name" value="SIS_dom_sf"/>
</dbReference>
<feature type="domain" description="HTH rpiR-type" evidence="1">
    <location>
        <begin position="7"/>
        <end position="83"/>
    </location>
</feature>
<reference evidence="2 3" key="1">
    <citation type="journal article" date="2016" name="Genome Announc.">
        <title>Draft Genome Sequence of 'Halomonas chromatireducens' Strain AGD 8-3, a Haloalkaliphilic Chromate- and Selenite-Reducing Gammaproteobacterium.</title>
        <authorList>
            <person name="Sharko F.S."/>
            <person name="Shapovalova A.A."/>
            <person name="Tsygankova S.V."/>
            <person name="Komova A.V."/>
            <person name="Boulygina E.S."/>
            <person name="Teslyuk A.B."/>
            <person name="Gotovtsev P.M."/>
            <person name="Namsaraev Z.B."/>
            <person name="Khijniak T.V."/>
            <person name="Nedoluzhko A.V."/>
            <person name="Vasilov R.G."/>
        </authorList>
    </citation>
    <scope>NUCLEOTIDE SEQUENCE [LARGE SCALE GENOMIC DNA]</scope>
    <source>
        <strain evidence="2 3">AGD 8-3</strain>
    </source>
</reference>
<dbReference type="PANTHER" id="PTHR30514">
    <property type="entry name" value="GLUCOKINASE"/>
    <property type="match status" value="1"/>
</dbReference>
<proteinExistence type="predicted"/>
<dbReference type="Pfam" id="PF01418">
    <property type="entry name" value="HTH_6"/>
    <property type="match status" value="1"/>
</dbReference>
<dbReference type="Gene3D" id="1.10.10.10">
    <property type="entry name" value="Winged helix-like DNA-binding domain superfamily/Winged helix DNA-binding domain"/>
    <property type="match status" value="1"/>
</dbReference>
<dbReference type="SUPFAM" id="SSF46689">
    <property type="entry name" value="Homeodomain-like"/>
    <property type="match status" value="1"/>
</dbReference>
<dbReference type="GO" id="GO:0097367">
    <property type="term" value="F:carbohydrate derivative binding"/>
    <property type="evidence" value="ECO:0007669"/>
    <property type="project" value="InterPro"/>
</dbReference>
<keyword evidence="3" id="KW-1185">Reference proteome</keyword>
<dbReference type="PANTHER" id="PTHR30514:SF18">
    <property type="entry name" value="RPIR-FAMILY TRANSCRIPTIONAL REGULATOR"/>
    <property type="match status" value="1"/>
</dbReference>
<sequence length="283" mass="31422">MSSVQKPSFVTRVKAALPLLHPTERRLAEFILNFPGELASYTATELAGLAGVSNATVTRFIKKLGYRSYEEARQHVRDNREEGAALLRVEGREEAEGDNLLHRHIHQAVKNLDHASQHLSQAVLDEVAEAMLTARRVWVIGFRSSHPFAEYLNWQILQVIESTSLLPRAGETLAENLISIAADDCVILFGLKRRTADLEAVLGQVERSGAKVLYITDESAPSNERVRWHAVCRTAAPGPLFNHVAVLSLCHFLATRVIELSGAEGRRRLTGIEAIHEALDELQ</sequence>
<reference evidence="2 3" key="2">
    <citation type="submission" date="2016-02" db="EMBL/GenBank/DDBJ databases">
        <authorList>
            <person name="Wen L."/>
            <person name="He K."/>
            <person name="Yang H."/>
        </authorList>
    </citation>
    <scope>NUCLEOTIDE SEQUENCE [LARGE SCALE GENOMIC DNA]</scope>
    <source>
        <strain evidence="2 3">AGD 8-3</strain>
    </source>
</reference>
<dbReference type="RefSeq" id="WP_066443373.1">
    <property type="nucleotide sequence ID" value="NZ_CP014226.1"/>
</dbReference>
<evidence type="ECO:0000313" key="3">
    <source>
        <dbReference type="Proteomes" id="UP000063387"/>
    </source>
</evidence>
<organism evidence="2 3">
    <name type="scientific">Halomonas chromatireducens</name>
    <dbReference type="NCBI Taxonomy" id="507626"/>
    <lineage>
        <taxon>Bacteria</taxon>
        <taxon>Pseudomonadati</taxon>
        <taxon>Pseudomonadota</taxon>
        <taxon>Gammaproteobacteria</taxon>
        <taxon>Oceanospirillales</taxon>
        <taxon>Halomonadaceae</taxon>
        <taxon>Halomonas</taxon>
    </lineage>
</organism>
<dbReference type="Pfam" id="PF01380">
    <property type="entry name" value="SIS"/>
    <property type="match status" value="1"/>
</dbReference>
<dbReference type="InterPro" id="IPR001347">
    <property type="entry name" value="SIS_dom"/>
</dbReference>
<dbReference type="AlphaFoldDB" id="A0A109UKL3"/>